<dbReference type="InterPro" id="IPR029149">
    <property type="entry name" value="Creatin/AminoP/Spt16_N"/>
</dbReference>
<feature type="domain" description="Creatinase N-terminal" evidence="2">
    <location>
        <begin position="23"/>
        <end position="172"/>
    </location>
</feature>
<evidence type="ECO:0000259" key="1">
    <source>
        <dbReference type="Pfam" id="PF00557"/>
    </source>
</evidence>
<evidence type="ECO:0000259" key="2">
    <source>
        <dbReference type="Pfam" id="PF01321"/>
    </source>
</evidence>
<sequence>MGWGIFGTEAAERINWSRLRQERKERALKHVKDAGFGAFVALYEENIRYISGTRAAPWVRNKPGLRYALLLSDGTLIVYDQGDNWKHTKRLCPWVDKVKYSYAVWIKGASGAASLEQAIKFLSDIKTEMKEHGVGDLPLAIDFVDFNIIKAAQKVGINVVDGLGVIHEARAVKTQDEIEAEKVAAAIADAVHYEATQILRPGISENKVMAHLYKFAYSIPNVDHIETIIVSSGPLSWPNYRNFTDRIIEYGDLVLIDVVIAWNGYHTCHYRTYSVGKQPTQEQKDYYQMALDWLNSAIKAVRPGATTKDIAEKFPEASKVWGYREEEEAAANLWGHGLGLSHYDLPLVSRITSIKYPYPIKENMIFALETQHGKDFQWGVRIERMLRVTDTGYETLDKFPVDEIITVPWSYTKEV</sequence>
<dbReference type="AlphaFoldDB" id="A0A7J3QE37"/>
<dbReference type="CDD" id="cd01066">
    <property type="entry name" value="APP_MetAP"/>
    <property type="match status" value="1"/>
</dbReference>
<dbReference type="Pfam" id="PF01321">
    <property type="entry name" value="Creatinase_N"/>
    <property type="match status" value="1"/>
</dbReference>
<dbReference type="InterPro" id="IPR000587">
    <property type="entry name" value="Creatinase_N"/>
</dbReference>
<organism evidence="3">
    <name type="scientific">Ignisphaera aggregans</name>
    <dbReference type="NCBI Taxonomy" id="334771"/>
    <lineage>
        <taxon>Archaea</taxon>
        <taxon>Thermoproteota</taxon>
        <taxon>Thermoprotei</taxon>
        <taxon>Desulfurococcales</taxon>
        <taxon>Desulfurococcaceae</taxon>
        <taxon>Ignisphaera</taxon>
    </lineage>
</organism>
<dbReference type="Gene3D" id="3.90.230.10">
    <property type="entry name" value="Creatinase/methionine aminopeptidase superfamily"/>
    <property type="match status" value="1"/>
</dbReference>
<dbReference type="InterPro" id="IPR000994">
    <property type="entry name" value="Pept_M24"/>
</dbReference>
<dbReference type="InterPro" id="IPR036005">
    <property type="entry name" value="Creatinase/aminopeptidase-like"/>
</dbReference>
<keyword evidence="3" id="KW-0645">Protease</keyword>
<dbReference type="SUPFAM" id="SSF55920">
    <property type="entry name" value="Creatinase/aminopeptidase"/>
    <property type="match status" value="1"/>
</dbReference>
<dbReference type="EMBL" id="DTET01000120">
    <property type="protein sequence ID" value="HGV66666.1"/>
    <property type="molecule type" value="Genomic_DNA"/>
</dbReference>
<dbReference type="InterPro" id="IPR050659">
    <property type="entry name" value="Peptidase_M24B"/>
</dbReference>
<name>A0A7J3QE37_9CREN</name>
<dbReference type="Gene3D" id="3.40.350.10">
    <property type="entry name" value="Creatinase/prolidase N-terminal domain"/>
    <property type="match status" value="1"/>
</dbReference>
<proteinExistence type="predicted"/>
<keyword evidence="3" id="KW-0031">Aminopeptidase</keyword>
<dbReference type="PANTHER" id="PTHR46112:SF3">
    <property type="entry name" value="AMINOPEPTIDASE YPDF"/>
    <property type="match status" value="1"/>
</dbReference>
<accession>A0A7J3QE37</accession>
<dbReference type="Pfam" id="PF00557">
    <property type="entry name" value="Peptidase_M24"/>
    <property type="match status" value="1"/>
</dbReference>
<feature type="domain" description="Peptidase M24" evidence="1">
    <location>
        <begin position="182"/>
        <end position="390"/>
    </location>
</feature>
<dbReference type="PANTHER" id="PTHR46112">
    <property type="entry name" value="AMINOPEPTIDASE"/>
    <property type="match status" value="1"/>
</dbReference>
<reference evidence="3" key="1">
    <citation type="journal article" date="2020" name="mSystems">
        <title>Genome- and Community-Level Interaction Insights into Carbon Utilization and Element Cycling Functions of Hydrothermarchaeota in Hydrothermal Sediment.</title>
        <authorList>
            <person name="Zhou Z."/>
            <person name="Liu Y."/>
            <person name="Xu W."/>
            <person name="Pan J."/>
            <person name="Luo Z.H."/>
            <person name="Li M."/>
        </authorList>
    </citation>
    <scope>NUCLEOTIDE SEQUENCE [LARGE SCALE GENOMIC DNA]</scope>
    <source>
        <strain evidence="3">SpSt-721</strain>
    </source>
</reference>
<evidence type="ECO:0000313" key="3">
    <source>
        <dbReference type="EMBL" id="HGV66666.1"/>
    </source>
</evidence>
<keyword evidence="3" id="KW-0378">Hydrolase</keyword>
<protein>
    <submittedName>
        <fullName evidence="3">Aminopeptidase P family protein</fullName>
    </submittedName>
</protein>
<gene>
    <name evidence="3" type="ORF">ENV02_02465</name>
</gene>
<dbReference type="GO" id="GO:0004177">
    <property type="term" value="F:aminopeptidase activity"/>
    <property type="evidence" value="ECO:0007669"/>
    <property type="project" value="UniProtKB-KW"/>
</dbReference>
<comment type="caution">
    <text evidence="3">The sequence shown here is derived from an EMBL/GenBank/DDBJ whole genome shotgun (WGS) entry which is preliminary data.</text>
</comment>